<dbReference type="Gene3D" id="2.60.120.430">
    <property type="entry name" value="Galactose-binding lectin"/>
    <property type="match status" value="1"/>
</dbReference>
<evidence type="ECO:0000256" key="9">
    <source>
        <dbReference type="ARBA" id="ARBA00023277"/>
    </source>
</evidence>
<feature type="compositionally biased region" description="Acidic residues" evidence="10">
    <location>
        <begin position="194"/>
        <end position="206"/>
    </location>
</feature>
<organism evidence="16">
    <name type="scientific">Nippostrongylus brasiliensis</name>
    <name type="common">Rat hookworm</name>
    <dbReference type="NCBI Taxonomy" id="27835"/>
    <lineage>
        <taxon>Eukaryota</taxon>
        <taxon>Metazoa</taxon>
        <taxon>Ecdysozoa</taxon>
        <taxon>Nematoda</taxon>
        <taxon>Chromadorea</taxon>
        <taxon>Rhabditida</taxon>
        <taxon>Rhabditina</taxon>
        <taxon>Rhabditomorpha</taxon>
        <taxon>Strongyloidea</taxon>
        <taxon>Heligmosomidae</taxon>
        <taxon>Nippostrongylus</taxon>
    </lineage>
</organism>
<dbReference type="EMBL" id="UYSL01021618">
    <property type="protein sequence ID" value="VDL78748.1"/>
    <property type="molecule type" value="Genomic_DNA"/>
</dbReference>
<dbReference type="InterPro" id="IPR021720">
    <property type="entry name" value="Malectin_dom"/>
</dbReference>
<keyword evidence="9" id="KW-0119">Carbohydrate metabolism</keyword>
<evidence type="ECO:0000256" key="4">
    <source>
        <dbReference type="ARBA" id="ARBA00022729"/>
    </source>
</evidence>
<dbReference type="WBParaSite" id="NBR_0001515301-mRNA-1">
    <property type="protein sequence ID" value="NBR_0001515301-mRNA-1"/>
    <property type="gene ID" value="NBR_0001515301"/>
</dbReference>
<feature type="transmembrane region" description="Helical" evidence="11">
    <location>
        <begin position="235"/>
        <end position="254"/>
    </location>
</feature>
<dbReference type="Pfam" id="PF11721">
    <property type="entry name" value="Malectin"/>
    <property type="match status" value="1"/>
</dbReference>
<dbReference type="Proteomes" id="UP000271162">
    <property type="component" value="Unassembled WGS sequence"/>
</dbReference>
<keyword evidence="15" id="KW-1185">Reference proteome</keyword>
<keyword evidence="3 11" id="KW-0812">Transmembrane</keyword>
<proteinExistence type="inferred from homology"/>
<dbReference type="GO" id="GO:0005789">
    <property type="term" value="C:endoplasmic reticulum membrane"/>
    <property type="evidence" value="ECO:0007669"/>
    <property type="project" value="UniProtKB-SubCell"/>
</dbReference>
<dbReference type="AlphaFoldDB" id="A0A158R270"/>
<keyword evidence="6 11" id="KW-1133">Transmembrane helix</keyword>
<dbReference type="PANTHER" id="PTHR13460">
    <property type="match status" value="1"/>
</dbReference>
<sequence>MSPFSYALLTLVAGFSSVSGKPPDLSDRVVHAVNCEYYSRERIERLAQPHSERQLSHIDAKRALLGNSSAIWVPYLEDSNTWALTASFTRKTGIQSTERYHNGELAYVFDIAKDGDYVIVLKFSEIFHVHVNDIAVKKNLDIYRETRAPGFAYDMYIDVSIRKKEIVIGEMIGDIDKELQIRLVPRRRSREEMLESSDDDVEDEPYDHEPIVSSGHELASGPPAHNPFEDKNDNVFVYLGVTLVCLLPVVAFIMHM</sequence>
<evidence type="ECO:0000259" key="13">
    <source>
        <dbReference type="Pfam" id="PF11721"/>
    </source>
</evidence>
<feature type="chain" id="PRO_5043135788" evidence="12">
    <location>
        <begin position="21"/>
        <end position="256"/>
    </location>
</feature>
<evidence type="ECO:0000313" key="14">
    <source>
        <dbReference type="EMBL" id="VDL78748.1"/>
    </source>
</evidence>
<feature type="signal peptide" evidence="12">
    <location>
        <begin position="1"/>
        <end position="20"/>
    </location>
</feature>
<evidence type="ECO:0000256" key="7">
    <source>
        <dbReference type="ARBA" id="ARBA00023136"/>
    </source>
</evidence>
<reference evidence="16" key="1">
    <citation type="submission" date="2016-04" db="UniProtKB">
        <authorList>
            <consortium name="WormBaseParasite"/>
        </authorList>
    </citation>
    <scope>IDENTIFICATION</scope>
</reference>
<keyword evidence="8" id="KW-0325">Glycoprotein</keyword>
<evidence type="ECO:0000256" key="2">
    <source>
        <dbReference type="ARBA" id="ARBA00009141"/>
    </source>
</evidence>
<comment type="similarity">
    <text evidence="2">Belongs to the malectin family.</text>
</comment>
<evidence type="ECO:0000256" key="12">
    <source>
        <dbReference type="SAM" id="SignalP"/>
    </source>
</evidence>
<feature type="domain" description="Malectin" evidence="13">
    <location>
        <begin position="81"/>
        <end position="169"/>
    </location>
</feature>
<keyword evidence="4 12" id="KW-0732">Signal</keyword>
<keyword evidence="5" id="KW-0256">Endoplasmic reticulum</keyword>
<evidence type="ECO:0000256" key="6">
    <source>
        <dbReference type="ARBA" id="ARBA00022989"/>
    </source>
</evidence>
<name>A0A158R270_NIPBR</name>
<evidence type="ECO:0000313" key="16">
    <source>
        <dbReference type="WBParaSite" id="NBR_0001515301-mRNA-1"/>
    </source>
</evidence>
<dbReference type="InterPro" id="IPR039155">
    <property type="entry name" value="MLEC"/>
</dbReference>
<evidence type="ECO:0000256" key="10">
    <source>
        <dbReference type="SAM" id="MobiDB-lite"/>
    </source>
</evidence>
<comment type="subcellular location">
    <subcellularLocation>
        <location evidence="1">Endoplasmic reticulum membrane</location>
        <topology evidence="1">Single-pass type I membrane protein</topology>
    </subcellularLocation>
</comment>
<dbReference type="GO" id="GO:0030246">
    <property type="term" value="F:carbohydrate binding"/>
    <property type="evidence" value="ECO:0007669"/>
    <property type="project" value="InterPro"/>
</dbReference>
<protein>
    <submittedName>
        <fullName evidence="16">Malectin domain-containing protein</fullName>
    </submittedName>
</protein>
<keyword evidence="7 11" id="KW-0472">Membrane</keyword>
<gene>
    <name evidence="14" type="ORF">NBR_LOCUS15154</name>
</gene>
<evidence type="ECO:0000313" key="15">
    <source>
        <dbReference type="Proteomes" id="UP000271162"/>
    </source>
</evidence>
<evidence type="ECO:0000256" key="3">
    <source>
        <dbReference type="ARBA" id="ARBA00022692"/>
    </source>
</evidence>
<feature type="region of interest" description="Disordered" evidence="10">
    <location>
        <begin position="192"/>
        <end position="225"/>
    </location>
</feature>
<evidence type="ECO:0000256" key="11">
    <source>
        <dbReference type="SAM" id="Phobius"/>
    </source>
</evidence>
<evidence type="ECO:0000256" key="8">
    <source>
        <dbReference type="ARBA" id="ARBA00023180"/>
    </source>
</evidence>
<dbReference type="PANTHER" id="PTHR13460:SF0">
    <property type="entry name" value="MALECTIN"/>
    <property type="match status" value="1"/>
</dbReference>
<reference evidence="14 15" key="2">
    <citation type="submission" date="2018-11" db="EMBL/GenBank/DDBJ databases">
        <authorList>
            <consortium name="Pathogen Informatics"/>
        </authorList>
    </citation>
    <scope>NUCLEOTIDE SEQUENCE [LARGE SCALE GENOMIC DNA]</scope>
</reference>
<dbReference type="STRING" id="27835.A0A158R270"/>
<accession>A0A158R270</accession>
<evidence type="ECO:0000256" key="1">
    <source>
        <dbReference type="ARBA" id="ARBA00004115"/>
    </source>
</evidence>
<evidence type="ECO:0000256" key="5">
    <source>
        <dbReference type="ARBA" id="ARBA00022824"/>
    </source>
</evidence>